<keyword evidence="4" id="KW-1185">Reference proteome</keyword>
<sequence>MCNIYGAAKHNRVEITPRNLFGRAHCYYMYSDELVEGRTSLTDILTRMFRSGKYVPSPTWVIPYQGSGMDFTRAQAIWKMTLTPDQTTPDDVHHVFFRAPQRYTDAYVAECLDVAATRASEPRAYPKPDKPRRSYNPYDTPSARRADQQWHQDQAQSDAVRIMASPINTSAVQLRTSAPAIPDAPDDEDVTLFEVTEERASQHAAEVPEVLPFP</sequence>
<dbReference type="AlphaFoldDB" id="A0AAW1RE40"/>
<dbReference type="Pfam" id="PF21860">
    <property type="entry name" value="Replitron_C"/>
    <property type="match status" value="1"/>
</dbReference>
<proteinExistence type="predicted"/>
<feature type="compositionally biased region" description="Basic and acidic residues" evidence="1">
    <location>
        <begin position="122"/>
        <end position="132"/>
    </location>
</feature>
<evidence type="ECO:0000256" key="1">
    <source>
        <dbReference type="SAM" id="MobiDB-lite"/>
    </source>
</evidence>
<reference evidence="3 4" key="1">
    <citation type="journal article" date="2024" name="Nat. Commun.">
        <title>Phylogenomics reveals the evolutionary origins of lichenization in chlorophyte algae.</title>
        <authorList>
            <person name="Puginier C."/>
            <person name="Libourel C."/>
            <person name="Otte J."/>
            <person name="Skaloud P."/>
            <person name="Haon M."/>
            <person name="Grisel S."/>
            <person name="Petersen M."/>
            <person name="Berrin J.G."/>
            <person name="Delaux P.M."/>
            <person name="Dal Grande F."/>
            <person name="Keller J."/>
        </authorList>
    </citation>
    <scope>NUCLEOTIDE SEQUENCE [LARGE SCALE GENOMIC DNA]</scope>
    <source>
        <strain evidence="3 4">SAG 2145</strain>
    </source>
</reference>
<dbReference type="Proteomes" id="UP001438707">
    <property type="component" value="Unassembled WGS sequence"/>
</dbReference>
<feature type="region of interest" description="Disordered" evidence="1">
    <location>
        <begin position="122"/>
        <end position="155"/>
    </location>
</feature>
<gene>
    <name evidence="3" type="ORF">WJX74_010832</name>
</gene>
<protein>
    <recommendedName>
        <fullName evidence="2">Replitron C-terminal domain-containing protein</fullName>
    </recommendedName>
</protein>
<evidence type="ECO:0000313" key="3">
    <source>
        <dbReference type="EMBL" id="KAK9831823.1"/>
    </source>
</evidence>
<dbReference type="InterPro" id="IPR054423">
    <property type="entry name" value="Replitron_C"/>
</dbReference>
<evidence type="ECO:0000259" key="2">
    <source>
        <dbReference type="Pfam" id="PF21860"/>
    </source>
</evidence>
<organism evidence="3 4">
    <name type="scientific">Apatococcus lobatus</name>
    <dbReference type="NCBI Taxonomy" id="904363"/>
    <lineage>
        <taxon>Eukaryota</taxon>
        <taxon>Viridiplantae</taxon>
        <taxon>Chlorophyta</taxon>
        <taxon>core chlorophytes</taxon>
        <taxon>Trebouxiophyceae</taxon>
        <taxon>Chlorellales</taxon>
        <taxon>Chlorellaceae</taxon>
        <taxon>Apatococcus</taxon>
    </lineage>
</organism>
<comment type="caution">
    <text evidence="3">The sequence shown here is derived from an EMBL/GenBank/DDBJ whole genome shotgun (WGS) entry which is preliminary data.</text>
</comment>
<evidence type="ECO:0000313" key="4">
    <source>
        <dbReference type="Proteomes" id="UP001438707"/>
    </source>
</evidence>
<name>A0AAW1RE40_9CHLO</name>
<dbReference type="EMBL" id="JALJOS010000013">
    <property type="protein sequence ID" value="KAK9831823.1"/>
    <property type="molecule type" value="Genomic_DNA"/>
</dbReference>
<feature type="domain" description="Replitron C-terminal" evidence="2">
    <location>
        <begin position="44"/>
        <end position="97"/>
    </location>
</feature>
<accession>A0AAW1RE40</accession>